<gene>
    <name evidence="2" type="ORF">E2C01_030800</name>
</gene>
<dbReference type="AlphaFoldDB" id="A0A5B7EVW0"/>
<evidence type="ECO:0000313" key="3">
    <source>
        <dbReference type="Proteomes" id="UP000324222"/>
    </source>
</evidence>
<evidence type="ECO:0000256" key="1">
    <source>
        <dbReference type="SAM" id="MobiDB-lite"/>
    </source>
</evidence>
<proteinExistence type="predicted"/>
<feature type="region of interest" description="Disordered" evidence="1">
    <location>
        <begin position="1"/>
        <end position="20"/>
    </location>
</feature>
<accession>A0A5B7EVW0</accession>
<name>A0A5B7EVW0_PORTR</name>
<reference evidence="2 3" key="1">
    <citation type="submission" date="2019-05" db="EMBL/GenBank/DDBJ databases">
        <title>Another draft genome of Portunus trituberculatus and its Hox gene families provides insights of decapod evolution.</title>
        <authorList>
            <person name="Jeong J.-H."/>
            <person name="Song I."/>
            <person name="Kim S."/>
            <person name="Choi T."/>
            <person name="Kim D."/>
            <person name="Ryu S."/>
            <person name="Kim W."/>
        </authorList>
    </citation>
    <scope>NUCLEOTIDE SEQUENCE [LARGE SCALE GENOMIC DNA]</scope>
    <source>
        <tissue evidence="2">Muscle</tissue>
    </source>
</reference>
<organism evidence="2 3">
    <name type="scientific">Portunus trituberculatus</name>
    <name type="common">Swimming crab</name>
    <name type="synonym">Neptunus trituberculatus</name>
    <dbReference type="NCBI Taxonomy" id="210409"/>
    <lineage>
        <taxon>Eukaryota</taxon>
        <taxon>Metazoa</taxon>
        <taxon>Ecdysozoa</taxon>
        <taxon>Arthropoda</taxon>
        <taxon>Crustacea</taxon>
        <taxon>Multicrustacea</taxon>
        <taxon>Malacostraca</taxon>
        <taxon>Eumalacostraca</taxon>
        <taxon>Eucarida</taxon>
        <taxon>Decapoda</taxon>
        <taxon>Pleocyemata</taxon>
        <taxon>Brachyura</taxon>
        <taxon>Eubrachyura</taxon>
        <taxon>Portunoidea</taxon>
        <taxon>Portunidae</taxon>
        <taxon>Portuninae</taxon>
        <taxon>Portunus</taxon>
    </lineage>
</organism>
<protein>
    <submittedName>
        <fullName evidence="2">Uncharacterized protein</fullName>
    </submittedName>
</protein>
<feature type="compositionally biased region" description="Basic residues" evidence="1">
    <location>
        <begin position="1"/>
        <end position="14"/>
    </location>
</feature>
<keyword evidence="3" id="KW-1185">Reference proteome</keyword>
<dbReference type="Proteomes" id="UP000324222">
    <property type="component" value="Unassembled WGS sequence"/>
</dbReference>
<feature type="region of interest" description="Disordered" evidence="1">
    <location>
        <begin position="39"/>
        <end position="61"/>
    </location>
</feature>
<comment type="caution">
    <text evidence="2">The sequence shown here is derived from an EMBL/GenBank/DDBJ whole genome shotgun (WGS) entry which is preliminary data.</text>
</comment>
<evidence type="ECO:0000313" key="2">
    <source>
        <dbReference type="EMBL" id="MPC37326.1"/>
    </source>
</evidence>
<dbReference type="EMBL" id="VSRR010003749">
    <property type="protein sequence ID" value="MPC37326.1"/>
    <property type="molecule type" value="Genomic_DNA"/>
</dbReference>
<sequence>MKKTQKMEKRRHVAKCSENTPLPPLSRFSLSCSTFFSHVPAPSPPPPVSSSIPQATQESMW</sequence>